<dbReference type="AlphaFoldDB" id="A0A8U0A123"/>
<protein>
    <submittedName>
        <fullName evidence="1">Uncharacterized protein</fullName>
    </submittedName>
</protein>
<evidence type="ECO:0000313" key="2">
    <source>
        <dbReference type="Proteomes" id="UP000831768"/>
    </source>
</evidence>
<dbReference type="EMBL" id="CP096019">
    <property type="protein sequence ID" value="UPM42762.1"/>
    <property type="molecule type" value="Genomic_DNA"/>
</dbReference>
<dbReference type="Proteomes" id="UP000831768">
    <property type="component" value="Chromosome"/>
</dbReference>
<reference evidence="1" key="1">
    <citation type="submission" date="2022-04" db="EMBL/GenBank/DDBJ databases">
        <title>Halocatena sp. nov., isolated from a salt lake.</title>
        <authorList>
            <person name="Cui H.-L."/>
        </authorList>
    </citation>
    <scope>NUCLEOTIDE SEQUENCE</scope>
    <source>
        <strain evidence="1">AD-1</strain>
    </source>
</reference>
<organism evidence="1 2">
    <name type="scientific">Halocatena salina</name>
    <dbReference type="NCBI Taxonomy" id="2934340"/>
    <lineage>
        <taxon>Archaea</taxon>
        <taxon>Methanobacteriati</taxon>
        <taxon>Methanobacteriota</taxon>
        <taxon>Stenosarchaea group</taxon>
        <taxon>Halobacteria</taxon>
        <taxon>Halobacteriales</taxon>
        <taxon>Natronomonadaceae</taxon>
        <taxon>Halocatena</taxon>
    </lineage>
</organism>
<gene>
    <name evidence="1" type="ORF">MW046_12485</name>
</gene>
<sequence>MATSETAVESAEAIVTAHATAPEKTVFVESGNHDAWIATDLAVDLER</sequence>
<proteinExistence type="predicted"/>
<name>A0A8U0A123_9EURY</name>
<accession>A0A8U0A123</accession>
<keyword evidence="2" id="KW-1185">Reference proteome</keyword>
<dbReference type="KEGG" id="haad:MW046_12485"/>
<evidence type="ECO:0000313" key="1">
    <source>
        <dbReference type="EMBL" id="UPM42762.1"/>
    </source>
</evidence>
<dbReference type="GeneID" id="71928878"/>
<dbReference type="RefSeq" id="WP_247993433.1">
    <property type="nucleotide sequence ID" value="NZ_CP096019.1"/>
</dbReference>